<sequence>MGNGHCIANLSDESETKPLLVVKKGEESGSITAIINRQLQVFQWKSDAQHRPNILESTAPPDTNDGWHCVAAPPPTSSLTPSVP</sequence>
<dbReference type="Proteomes" id="UP000324222">
    <property type="component" value="Unassembled WGS sequence"/>
</dbReference>
<dbReference type="EMBL" id="VSRR010001746">
    <property type="protein sequence ID" value="MPC27426.1"/>
    <property type="molecule type" value="Genomic_DNA"/>
</dbReference>
<organism evidence="2 3">
    <name type="scientific">Portunus trituberculatus</name>
    <name type="common">Swimming crab</name>
    <name type="synonym">Neptunus trituberculatus</name>
    <dbReference type="NCBI Taxonomy" id="210409"/>
    <lineage>
        <taxon>Eukaryota</taxon>
        <taxon>Metazoa</taxon>
        <taxon>Ecdysozoa</taxon>
        <taxon>Arthropoda</taxon>
        <taxon>Crustacea</taxon>
        <taxon>Multicrustacea</taxon>
        <taxon>Malacostraca</taxon>
        <taxon>Eumalacostraca</taxon>
        <taxon>Eucarida</taxon>
        <taxon>Decapoda</taxon>
        <taxon>Pleocyemata</taxon>
        <taxon>Brachyura</taxon>
        <taxon>Eubrachyura</taxon>
        <taxon>Portunoidea</taxon>
        <taxon>Portunidae</taxon>
        <taxon>Portuninae</taxon>
        <taxon>Portunus</taxon>
    </lineage>
</organism>
<reference evidence="2 3" key="1">
    <citation type="submission" date="2019-05" db="EMBL/GenBank/DDBJ databases">
        <title>Another draft genome of Portunus trituberculatus and its Hox gene families provides insights of decapod evolution.</title>
        <authorList>
            <person name="Jeong J.-H."/>
            <person name="Song I."/>
            <person name="Kim S."/>
            <person name="Choi T."/>
            <person name="Kim D."/>
            <person name="Ryu S."/>
            <person name="Kim W."/>
        </authorList>
    </citation>
    <scope>NUCLEOTIDE SEQUENCE [LARGE SCALE GENOMIC DNA]</scope>
    <source>
        <tissue evidence="2">Muscle</tissue>
    </source>
</reference>
<comment type="caution">
    <text evidence="2">The sequence shown here is derived from an EMBL/GenBank/DDBJ whole genome shotgun (WGS) entry which is preliminary data.</text>
</comment>
<evidence type="ECO:0000256" key="1">
    <source>
        <dbReference type="SAM" id="MobiDB-lite"/>
    </source>
</evidence>
<evidence type="ECO:0000313" key="3">
    <source>
        <dbReference type="Proteomes" id="UP000324222"/>
    </source>
</evidence>
<protein>
    <submittedName>
        <fullName evidence="2">Uncharacterized protein</fullName>
    </submittedName>
</protein>
<gene>
    <name evidence="2" type="ORF">E2C01_020595</name>
</gene>
<accession>A0A5B7E2R0</accession>
<name>A0A5B7E2R0_PORTR</name>
<proteinExistence type="predicted"/>
<dbReference type="AlphaFoldDB" id="A0A5B7E2R0"/>
<evidence type="ECO:0000313" key="2">
    <source>
        <dbReference type="EMBL" id="MPC27426.1"/>
    </source>
</evidence>
<dbReference type="OrthoDB" id="425611at2759"/>
<feature type="region of interest" description="Disordered" evidence="1">
    <location>
        <begin position="54"/>
        <end position="84"/>
    </location>
</feature>
<keyword evidence="3" id="KW-1185">Reference proteome</keyword>